<keyword evidence="1" id="KW-0472">Membrane</keyword>
<keyword evidence="1" id="KW-1133">Transmembrane helix</keyword>
<evidence type="ECO:0000256" key="1">
    <source>
        <dbReference type="SAM" id="Phobius"/>
    </source>
</evidence>
<evidence type="ECO:0000313" key="3">
    <source>
        <dbReference type="Proteomes" id="UP000247233"/>
    </source>
</evidence>
<proteinExistence type="predicted"/>
<dbReference type="AlphaFoldDB" id="A0A317VI88"/>
<sequence>MVGLLTRGLWLACWFWSRYSPFVCLHSSFLDTGSWLFFVFVSFFSSVWCCICFCPFLSFFSFFT</sequence>
<accession>A0A317VI88</accession>
<keyword evidence="1" id="KW-0812">Transmembrane</keyword>
<dbReference type="VEuPathDB" id="FungiDB:BO70DRAFT_112679"/>
<organism evidence="2 3">
    <name type="scientific">Aspergillus heteromorphus CBS 117.55</name>
    <dbReference type="NCBI Taxonomy" id="1448321"/>
    <lineage>
        <taxon>Eukaryota</taxon>
        <taxon>Fungi</taxon>
        <taxon>Dikarya</taxon>
        <taxon>Ascomycota</taxon>
        <taxon>Pezizomycotina</taxon>
        <taxon>Eurotiomycetes</taxon>
        <taxon>Eurotiomycetidae</taxon>
        <taxon>Eurotiales</taxon>
        <taxon>Aspergillaceae</taxon>
        <taxon>Aspergillus</taxon>
        <taxon>Aspergillus subgen. Circumdati</taxon>
    </lineage>
</organism>
<gene>
    <name evidence="2" type="ORF">BO70DRAFT_112679</name>
</gene>
<evidence type="ECO:0000313" key="2">
    <source>
        <dbReference type="EMBL" id="PWY72911.1"/>
    </source>
</evidence>
<comment type="caution">
    <text evidence="2">The sequence shown here is derived from an EMBL/GenBank/DDBJ whole genome shotgun (WGS) entry which is preliminary data.</text>
</comment>
<dbReference type="GeneID" id="37060125"/>
<reference evidence="2 3" key="1">
    <citation type="submission" date="2016-12" db="EMBL/GenBank/DDBJ databases">
        <title>The genomes of Aspergillus section Nigri reveals drivers in fungal speciation.</title>
        <authorList>
            <consortium name="DOE Joint Genome Institute"/>
            <person name="Vesth T.C."/>
            <person name="Nybo J."/>
            <person name="Theobald S."/>
            <person name="Brandl J."/>
            <person name="Frisvad J.C."/>
            <person name="Nielsen K.F."/>
            <person name="Lyhne E.K."/>
            <person name="Kogle M.E."/>
            <person name="Kuo A."/>
            <person name="Riley R."/>
            <person name="Clum A."/>
            <person name="Nolan M."/>
            <person name="Lipzen A."/>
            <person name="Salamov A."/>
            <person name="Henrissat B."/>
            <person name="Wiebenga A."/>
            <person name="De Vries R.P."/>
            <person name="Grigoriev I.V."/>
            <person name="Mortensen U.H."/>
            <person name="Andersen M.R."/>
            <person name="Baker S.E."/>
        </authorList>
    </citation>
    <scope>NUCLEOTIDE SEQUENCE [LARGE SCALE GENOMIC DNA]</scope>
    <source>
        <strain evidence="2 3">CBS 117.55</strain>
    </source>
</reference>
<dbReference type="EMBL" id="MSFL01000025">
    <property type="protein sequence ID" value="PWY72911.1"/>
    <property type="molecule type" value="Genomic_DNA"/>
</dbReference>
<protein>
    <submittedName>
        <fullName evidence="2">Uncharacterized protein</fullName>
    </submittedName>
</protein>
<dbReference type="RefSeq" id="XP_025396565.1">
    <property type="nucleotide sequence ID" value="XM_025537888.1"/>
</dbReference>
<keyword evidence="3" id="KW-1185">Reference proteome</keyword>
<name>A0A317VI88_9EURO</name>
<dbReference type="Proteomes" id="UP000247233">
    <property type="component" value="Unassembled WGS sequence"/>
</dbReference>
<feature type="transmembrane region" description="Helical" evidence="1">
    <location>
        <begin position="35"/>
        <end position="63"/>
    </location>
</feature>